<protein>
    <submittedName>
        <fullName evidence="2">Uncharacterized protein</fullName>
    </submittedName>
</protein>
<dbReference type="Proteomes" id="UP000231749">
    <property type="component" value="Chromosome"/>
</dbReference>
<dbReference type="EMBL" id="CP024702">
    <property type="protein sequence ID" value="ATV65202.1"/>
    <property type="molecule type" value="Genomic_DNA"/>
</dbReference>
<keyword evidence="1" id="KW-0472">Membrane</keyword>
<keyword evidence="1" id="KW-0812">Transmembrane</keyword>
<evidence type="ECO:0000313" key="2">
    <source>
        <dbReference type="EMBL" id="ATV65202.1"/>
    </source>
</evidence>
<feature type="transmembrane region" description="Helical" evidence="1">
    <location>
        <begin position="12"/>
        <end position="36"/>
    </location>
</feature>
<organism evidence="2 3">
    <name type="scientific">Fusobacterium pseudoperiodonticum</name>
    <dbReference type="NCBI Taxonomy" id="2663009"/>
    <lineage>
        <taxon>Bacteria</taxon>
        <taxon>Fusobacteriati</taxon>
        <taxon>Fusobacteriota</taxon>
        <taxon>Fusobacteriia</taxon>
        <taxon>Fusobacteriales</taxon>
        <taxon>Fusobacteriaceae</taxon>
        <taxon>Fusobacterium</taxon>
    </lineage>
</organism>
<dbReference type="RefSeq" id="WP_099990096.1">
    <property type="nucleotide sequence ID" value="NZ_CP024702.1"/>
</dbReference>
<evidence type="ECO:0000256" key="1">
    <source>
        <dbReference type="SAM" id="Phobius"/>
    </source>
</evidence>
<reference evidence="3" key="1">
    <citation type="submission" date="2017-11" db="EMBL/GenBank/DDBJ databases">
        <title>Genome sequencing of Fusobacterium periodonticum KCOM 1282.</title>
        <authorList>
            <person name="Kook J.-K."/>
            <person name="Park S.-N."/>
            <person name="Lim Y.K."/>
        </authorList>
    </citation>
    <scope>NUCLEOTIDE SEQUENCE [LARGE SCALE GENOMIC DNA]</scope>
    <source>
        <strain evidence="3">KCOM 1282</strain>
    </source>
</reference>
<evidence type="ECO:0000313" key="3">
    <source>
        <dbReference type="Proteomes" id="UP000231749"/>
    </source>
</evidence>
<proteinExistence type="predicted"/>
<sequence length="304" mass="36253">MKKVKNDSQPFILYIIPIFVLPFAGFFVGLYFYAILSSFDKINFGSIYGILLSVIFFYVIVRGLKNGILYFIPREECYIEDDNLIYRRIFLCKFIFKELRIRILDIENIIDKGYKIPKVSTHSLVLAIFFKPYERIVIEMKSGKEYKIFVDADPYSFSQNYDNNKFIKNYNELKEMVIEEQNKLFFNQKIKNLNEKYNSPLDERYDFILNKIINEEILFIAKKDNNYIVNGSYDAVEYLEIFKNIYFEEVELDSFYSYVLSKKENQDKKVLVGYNGTDGKEVTMSKFKEDINKIRDSRRTLKKS</sequence>
<name>A0AAD0F3G6_9FUSO</name>
<dbReference type="AlphaFoldDB" id="A0AAD0F3G6"/>
<feature type="transmembrane region" description="Helical" evidence="1">
    <location>
        <begin position="42"/>
        <end position="61"/>
    </location>
</feature>
<accession>A0AAD0F3G6</accession>
<keyword evidence="1" id="KW-1133">Transmembrane helix</keyword>
<gene>
    <name evidence="2" type="ORF">CTM86_00645</name>
</gene>